<sequence>MRSLVVLAIVLFISALVMRPGENEYREFANQGGYYANNMEYYHSHAEALCLTPSTASQCPKKTAIIPLEGRPGASSTMQYGRGFITITDGKTYIATVSQPVGYVSWNNLFSWIVNAINNDTSKSMSVGRWSASRQGVVMVNVSANAQTLPGFYSIPQGTAGVNFTDGMPVLVTTLYS</sequence>
<organism evidence="1 2">
    <name type="scientific">Gluconobacter potus</name>
    <dbReference type="NCBI Taxonomy" id="2724927"/>
    <lineage>
        <taxon>Bacteria</taxon>
        <taxon>Pseudomonadati</taxon>
        <taxon>Pseudomonadota</taxon>
        <taxon>Alphaproteobacteria</taxon>
        <taxon>Acetobacterales</taxon>
        <taxon>Acetobacteraceae</taxon>
        <taxon>Gluconobacter</taxon>
    </lineage>
</organism>
<proteinExistence type="predicted"/>
<dbReference type="PATRIC" id="fig|442.7.peg.2342"/>
<protein>
    <submittedName>
        <fullName evidence="1">Uncharacterized protein</fullName>
    </submittedName>
</protein>
<reference evidence="1 2" key="1">
    <citation type="submission" date="2015-06" db="EMBL/GenBank/DDBJ databases">
        <title>Improved classification and identification of acetic acid bacteria using matrix-assisted laser desorption/ionization time-of-flight mass spectrometry; Gluconobacter nephelii and Gluconobacter uchimurae are later heterotypic synonyms of Gluconobacter japonicus and Gluconobacter oxydans, respectively.</title>
        <authorList>
            <person name="Li L."/>
            <person name="Cleenwerck I."/>
            <person name="De Vuyst L."/>
            <person name="Vandamme P."/>
        </authorList>
    </citation>
    <scope>NUCLEOTIDE SEQUENCE [LARGE SCALE GENOMIC DNA]</scope>
    <source>
        <strain evidence="1 2">LMG 1764</strain>
    </source>
</reference>
<dbReference type="EMBL" id="LHZB01000104">
    <property type="protein sequence ID" value="KXV02033.1"/>
    <property type="molecule type" value="Genomic_DNA"/>
</dbReference>
<dbReference type="RefSeq" id="WP_062494657.1">
    <property type="nucleotide sequence ID" value="NZ_LHZB01000104.1"/>
</dbReference>
<accession>A0A149QXI7</accession>
<name>A0A149QXI7_9PROT</name>
<evidence type="ECO:0000313" key="2">
    <source>
        <dbReference type="Proteomes" id="UP000075573"/>
    </source>
</evidence>
<gene>
    <name evidence="1" type="ORF">AD929_04310</name>
</gene>
<dbReference type="AlphaFoldDB" id="A0A149QXI7"/>
<dbReference type="Proteomes" id="UP000075573">
    <property type="component" value="Unassembled WGS sequence"/>
</dbReference>
<evidence type="ECO:0000313" key="1">
    <source>
        <dbReference type="EMBL" id="KXV02033.1"/>
    </source>
</evidence>
<comment type="caution">
    <text evidence="1">The sequence shown here is derived from an EMBL/GenBank/DDBJ whole genome shotgun (WGS) entry which is preliminary data.</text>
</comment>